<feature type="region of interest" description="Disordered" evidence="1">
    <location>
        <begin position="98"/>
        <end position="117"/>
    </location>
</feature>
<organism evidence="2 3">
    <name type="scientific">Dendrobium catenatum</name>
    <dbReference type="NCBI Taxonomy" id="906689"/>
    <lineage>
        <taxon>Eukaryota</taxon>
        <taxon>Viridiplantae</taxon>
        <taxon>Streptophyta</taxon>
        <taxon>Embryophyta</taxon>
        <taxon>Tracheophyta</taxon>
        <taxon>Spermatophyta</taxon>
        <taxon>Magnoliopsida</taxon>
        <taxon>Liliopsida</taxon>
        <taxon>Asparagales</taxon>
        <taxon>Orchidaceae</taxon>
        <taxon>Epidendroideae</taxon>
        <taxon>Malaxideae</taxon>
        <taxon>Dendrobiinae</taxon>
        <taxon>Dendrobium</taxon>
    </lineage>
</organism>
<sequence>MALSHVEVEEEGEAKRVSCEAEVCYNLSGVVVTPDLVDGSVSPILVGTGGGMPSDSPVNVRSLGTESLVEMPIVVMSPIDLNAQFVYNLGVTCLGQSGWNDGSPSLLGKVGDDLGDE</sequence>
<protein>
    <submittedName>
        <fullName evidence="2">Uncharacterized protein</fullName>
    </submittedName>
</protein>
<keyword evidence="3" id="KW-1185">Reference proteome</keyword>
<name>A0A2I0VGF3_9ASPA</name>
<dbReference type="AlphaFoldDB" id="A0A2I0VGF3"/>
<dbReference type="EMBL" id="KZ503634">
    <property type="protein sequence ID" value="PKU62501.1"/>
    <property type="molecule type" value="Genomic_DNA"/>
</dbReference>
<accession>A0A2I0VGF3</accession>
<proteinExistence type="predicted"/>
<reference evidence="2 3" key="2">
    <citation type="journal article" date="2017" name="Nature">
        <title>The Apostasia genome and the evolution of orchids.</title>
        <authorList>
            <person name="Zhang G.Q."/>
            <person name="Liu K.W."/>
            <person name="Li Z."/>
            <person name="Lohaus R."/>
            <person name="Hsiao Y.Y."/>
            <person name="Niu S.C."/>
            <person name="Wang J.Y."/>
            <person name="Lin Y.C."/>
            <person name="Xu Q."/>
            <person name="Chen L.J."/>
            <person name="Yoshida K."/>
            <person name="Fujiwara S."/>
            <person name="Wang Z.W."/>
            <person name="Zhang Y.Q."/>
            <person name="Mitsuda N."/>
            <person name="Wang M."/>
            <person name="Liu G.H."/>
            <person name="Pecoraro L."/>
            <person name="Huang H.X."/>
            <person name="Xiao X.J."/>
            <person name="Lin M."/>
            <person name="Wu X.Y."/>
            <person name="Wu W.L."/>
            <person name="Chen Y.Y."/>
            <person name="Chang S.B."/>
            <person name="Sakamoto S."/>
            <person name="Ohme-Takagi M."/>
            <person name="Yagi M."/>
            <person name="Zeng S.J."/>
            <person name="Shen C.Y."/>
            <person name="Yeh C.M."/>
            <person name="Luo Y.B."/>
            <person name="Tsai W.C."/>
            <person name="Van de Peer Y."/>
            <person name="Liu Z.J."/>
        </authorList>
    </citation>
    <scope>NUCLEOTIDE SEQUENCE [LARGE SCALE GENOMIC DNA]</scope>
    <source>
        <tissue evidence="2">The whole plant</tissue>
    </source>
</reference>
<dbReference type="Proteomes" id="UP000233837">
    <property type="component" value="Unassembled WGS sequence"/>
</dbReference>
<gene>
    <name evidence="2" type="ORF">MA16_Dca024291</name>
</gene>
<evidence type="ECO:0000256" key="1">
    <source>
        <dbReference type="SAM" id="MobiDB-lite"/>
    </source>
</evidence>
<evidence type="ECO:0000313" key="3">
    <source>
        <dbReference type="Proteomes" id="UP000233837"/>
    </source>
</evidence>
<evidence type="ECO:0000313" key="2">
    <source>
        <dbReference type="EMBL" id="PKU62501.1"/>
    </source>
</evidence>
<reference evidence="2 3" key="1">
    <citation type="journal article" date="2016" name="Sci. Rep.">
        <title>The Dendrobium catenatum Lindl. genome sequence provides insights into polysaccharide synthase, floral development and adaptive evolution.</title>
        <authorList>
            <person name="Zhang G.Q."/>
            <person name="Xu Q."/>
            <person name="Bian C."/>
            <person name="Tsai W.C."/>
            <person name="Yeh C.M."/>
            <person name="Liu K.W."/>
            <person name="Yoshida K."/>
            <person name="Zhang L.S."/>
            <person name="Chang S.B."/>
            <person name="Chen F."/>
            <person name="Shi Y."/>
            <person name="Su Y.Y."/>
            <person name="Zhang Y.Q."/>
            <person name="Chen L.J."/>
            <person name="Yin Y."/>
            <person name="Lin M."/>
            <person name="Huang H."/>
            <person name="Deng H."/>
            <person name="Wang Z.W."/>
            <person name="Zhu S.L."/>
            <person name="Zhao X."/>
            <person name="Deng C."/>
            <person name="Niu S.C."/>
            <person name="Huang J."/>
            <person name="Wang M."/>
            <person name="Liu G.H."/>
            <person name="Yang H.J."/>
            <person name="Xiao X.J."/>
            <person name="Hsiao Y.Y."/>
            <person name="Wu W.L."/>
            <person name="Chen Y.Y."/>
            <person name="Mitsuda N."/>
            <person name="Ohme-Takagi M."/>
            <person name="Luo Y.B."/>
            <person name="Van de Peer Y."/>
            <person name="Liu Z.J."/>
        </authorList>
    </citation>
    <scope>NUCLEOTIDE SEQUENCE [LARGE SCALE GENOMIC DNA]</scope>
    <source>
        <tissue evidence="2">The whole plant</tissue>
    </source>
</reference>